<dbReference type="EMBL" id="FOEF01000031">
    <property type="protein sequence ID" value="SEP53784.1"/>
    <property type="molecule type" value="Genomic_DNA"/>
</dbReference>
<organism evidence="2 3">
    <name type="scientific">Amycolatopsis saalfeldensis</name>
    <dbReference type="NCBI Taxonomy" id="394193"/>
    <lineage>
        <taxon>Bacteria</taxon>
        <taxon>Bacillati</taxon>
        <taxon>Actinomycetota</taxon>
        <taxon>Actinomycetes</taxon>
        <taxon>Pseudonocardiales</taxon>
        <taxon>Pseudonocardiaceae</taxon>
        <taxon>Amycolatopsis</taxon>
    </lineage>
</organism>
<feature type="domain" description="HTH cro/C1-type" evidence="1">
    <location>
        <begin position="8"/>
        <end position="62"/>
    </location>
</feature>
<dbReference type="RefSeq" id="WP_091628651.1">
    <property type="nucleotide sequence ID" value="NZ_FOEF01000031.1"/>
</dbReference>
<evidence type="ECO:0000259" key="1">
    <source>
        <dbReference type="PROSITE" id="PS50943"/>
    </source>
</evidence>
<dbReference type="SUPFAM" id="SSF47413">
    <property type="entry name" value="lambda repressor-like DNA-binding domains"/>
    <property type="match status" value="1"/>
</dbReference>
<dbReference type="PROSITE" id="PS50943">
    <property type="entry name" value="HTH_CROC1"/>
    <property type="match status" value="1"/>
</dbReference>
<dbReference type="Proteomes" id="UP000198582">
    <property type="component" value="Unassembled WGS sequence"/>
</dbReference>
<evidence type="ECO:0000313" key="2">
    <source>
        <dbReference type="EMBL" id="SEP53784.1"/>
    </source>
</evidence>
<dbReference type="AlphaFoldDB" id="A0A1H8YNL0"/>
<proteinExistence type="predicted"/>
<dbReference type="SMART" id="SM00530">
    <property type="entry name" value="HTH_XRE"/>
    <property type="match status" value="1"/>
</dbReference>
<dbReference type="Pfam" id="PF01381">
    <property type="entry name" value="HTH_3"/>
    <property type="match status" value="1"/>
</dbReference>
<gene>
    <name evidence="2" type="ORF">SAMN04489732_13123</name>
</gene>
<protein>
    <submittedName>
        <fullName evidence="2">Helix-turn-helix domain-containing protein</fullName>
    </submittedName>
</protein>
<dbReference type="InterPro" id="IPR010982">
    <property type="entry name" value="Lambda_DNA-bd_dom_sf"/>
</dbReference>
<dbReference type="OrthoDB" id="3504495at2"/>
<name>A0A1H8YNL0_9PSEU</name>
<dbReference type="InterPro" id="IPR001387">
    <property type="entry name" value="Cro/C1-type_HTH"/>
</dbReference>
<evidence type="ECO:0000313" key="3">
    <source>
        <dbReference type="Proteomes" id="UP000198582"/>
    </source>
</evidence>
<dbReference type="GO" id="GO:0003677">
    <property type="term" value="F:DNA binding"/>
    <property type="evidence" value="ECO:0007669"/>
    <property type="project" value="InterPro"/>
</dbReference>
<dbReference type="CDD" id="cd00093">
    <property type="entry name" value="HTH_XRE"/>
    <property type="match status" value="1"/>
</dbReference>
<sequence>MDQPREALARRRELRGLSQRNAAQAAGVNFTTYQKWESGVSSPYPNNRRRLAQVLDVTLHELDALLGGETKEAGGHERGLGVEAQAVRASIPGLRRAFDRLDLPDDGPTRPVAALHVDVAVASDDRLQARYADLAEKLPDLIHEVARACLANDADARRGAAGLMTLLLRAADGVAFKFGYLDLSARLIDLMRTKAEQAEDRLMLAAVAYVRTETFFASRDLDAAARALELAIDGARNLPTTGGDAALGALHMRAAVVAGRSGKHDRAAEHLAHARYRAAMVEEGVYQGTAFGTASLRIHELAVAAELHDVAGIRRAAAWAPPGSLPAERRSHYYIDLARAQLHLGRHGDSSRSLRAARVAAPEHTRGHPQVRTTLTALLDEARNPGADLLELAEWIGPRTSAFGVLR</sequence>
<accession>A0A1H8YNL0</accession>
<keyword evidence="3" id="KW-1185">Reference proteome</keyword>
<reference evidence="2 3" key="1">
    <citation type="submission" date="2016-10" db="EMBL/GenBank/DDBJ databases">
        <authorList>
            <person name="de Groot N.N."/>
        </authorList>
    </citation>
    <scope>NUCLEOTIDE SEQUENCE [LARGE SCALE GENOMIC DNA]</scope>
    <source>
        <strain evidence="2 3">DSM 44993</strain>
    </source>
</reference>
<dbReference type="Gene3D" id="1.10.260.40">
    <property type="entry name" value="lambda repressor-like DNA-binding domains"/>
    <property type="match status" value="1"/>
</dbReference>
<dbReference type="STRING" id="394193.SAMN04489732_13123"/>